<dbReference type="Proteomes" id="UP000095280">
    <property type="component" value="Unplaced"/>
</dbReference>
<accession>A0A1I8FEV0</accession>
<reference evidence="3" key="1">
    <citation type="submission" date="2016-11" db="UniProtKB">
        <authorList>
            <consortium name="WormBaseParasite"/>
        </authorList>
    </citation>
    <scope>IDENTIFICATION</scope>
</reference>
<organism evidence="2 3">
    <name type="scientific">Macrostomum lignano</name>
    <dbReference type="NCBI Taxonomy" id="282301"/>
    <lineage>
        <taxon>Eukaryota</taxon>
        <taxon>Metazoa</taxon>
        <taxon>Spiralia</taxon>
        <taxon>Lophotrochozoa</taxon>
        <taxon>Platyhelminthes</taxon>
        <taxon>Rhabditophora</taxon>
        <taxon>Macrostomorpha</taxon>
        <taxon>Macrostomida</taxon>
        <taxon>Macrostomidae</taxon>
        <taxon>Macrostomum</taxon>
    </lineage>
</organism>
<dbReference type="AlphaFoldDB" id="A0A1I8FEV0"/>
<protein>
    <submittedName>
        <fullName evidence="3">DUF2428 domain-containing protein</fullName>
    </submittedName>
</protein>
<evidence type="ECO:0000313" key="2">
    <source>
        <dbReference type="Proteomes" id="UP000095280"/>
    </source>
</evidence>
<proteinExistence type="predicted"/>
<feature type="region of interest" description="Disordered" evidence="1">
    <location>
        <begin position="1"/>
        <end position="27"/>
    </location>
</feature>
<evidence type="ECO:0000313" key="3">
    <source>
        <dbReference type="WBParaSite" id="maker-unitig_32008-snap-gene-0.3-mRNA-1"/>
    </source>
</evidence>
<keyword evidence="2" id="KW-1185">Reference proteome</keyword>
<evidence type="ECO:0000256" key="1">
    <source>
        <dbReference type="SAM" id="MobiDB-lite"/>
    </source>
</evidence>
<dbReference type="WBParaSite" id="maker-unitig_32008-snap-gene-0.3-mRNA-1">
    <property type="protein sequence ID" value="maker-unitig_32008-snap-gene-0.3-mRNA-1"/>
    <property type="gene ID" value="maker-unitig_32008-snap-gene-0.3"/>
</dbReference>
<sequence>AEAAGASLSQQQQRQSPNSSASQRHSTVEADDVRILLVTLLCQLCRTDAPSTAAVAGHSAASAAASSSGGGGRSVATAAAFAADWRAGEAWRSKQALCPELLPCMLADVLSRVDVVDLWLKPKRLALCQHILRTVLSGAYSLLLGGAAGVNVLLGNKLFDSLFQLGDACLNCMTAENAALVATRCLARSRRSAAIRRLAGQPFPEAAASAAACVSLLGSLLLGLKRCRVQLAHLSRCRRRGHRLCNYSFYAHHHCDAFVAARIGQRERVCLAAELASLLLGLADAPLPLSCPPSDSQLRQPSRLPRPPWSLWTELVPAAACPGRLGRPAAQAGFRGARRHRSSWCSRCALRQATGSVLLECRESAAAAGSSASRDRAAVLLRHLLRVGASTPTMNCLAKPMELLSLYTGLVLNSDAATACLTLRQFLRLIKLAGRECKAEFLRLALLAAAAGAE</sequence>
<name>A0A1I8FEV0_9PLAT</name>
<feature type="compositionally biased region" description="Low complexity" evidence="1">
    <location>
        <begin position="1"/>
        <end position="23"/>
    </location>
</feature>